<dbReference type="Proteomes" id="UP001501020">
    <property type="component" value="Unassembled WGS sequence"/>
</dbReference>
<proteinExistence type="predicted"/>
<feature type="compositionally biased region" description="Polar residues" evidence="1">
    <location>
        <begin position="49"/>
        <end position="70"/>
    </location>
</feature>
<keyword evidence="4" id="KW-1185">Reference proteome</keyword>
<sequence length="309" mass="31432">MRRLPIRDGASRPDGRRRALGNVLVRVAAIAGFAFAGWIALSSMNQSAHAAQGGSPRNDTGSGTDRSAQWSPVDVDGLSTLRHFRFEHGRPTDRTPGAVAGDVREAGSRPVPYLTGRGHDAVHDGGHAARGVVRTVGTTVKKTADATGTSHLRLPDVRTSGSGVGRLVHGVAAPHSAPHGAQPDKAHASSRHDGAAHARAHGKAHAQIAAASKTARHAGAKASSGGHRSGGHCRMCGDGHRVPGAPAMPSEQDGNSRSGPPSGGHPFGPVADLGAAAHPQAPRALASGAFHRTALTDKAAPGRPSVVPD</sequence>
<keyword evidence="2" id="KW-1133">Transmembrane helix</keyword>
<organism evidence="3 4">
    <name type="scientific">Actinomadura napierensis</name>
    <dbReference type="NCBI Taxonomy" id="267854"/>
    <lineage>
        <taxon>Bacteria</taxon>
        <taxon>Bacillati</taxon>
        <taxon>Actinomycetota</taxon>
        <taxon>Actinomycetes</taxon>
        <taxon>Streptosporangiales</taxon>
        <taxon>Thermomonosporaceae</taxon>
        <taxon>Actinomadura</taxon>
    </lineage>
</organism>
<protein>
    <submittedName>
        <fullName evidence="3">Uncharacterized protein</fullName>
    </submittedName>
</protein>
<keyword evidence="2" id="KW-0812">Transmembrane</keyword>
<evidence type="ECO:0000256" key="2">
    <source>
        <dbReference type="SAM" id="Phobius"/>
    </source>
</evidence>
<feature type="region of interest" description="Disordered" evidence="1">
    <location>
        <begin position="49"/>
        <end position="73"/>
    </location>
</feature>
<keyword evidence="2" id="KW-0472">Membrane</keyword>
<dbReference type="EMBL" id="BAAAMR010000184">
    <property type="protein sequence ID" value="GAA2169929.1"/>
    <property type="molecule type" value="Genomic_DNA"/>
</dbReference>
<gene>
    <name evidence="3" type="ORF">GCM10009727_93560</name>
</gene>
<reference evidence="3 4" key="1">
    <citation type="journal article" date="2019" name="Int. J. Syst. Evol. Microbiol.">
        <title>The Global Catalogue of Microorganisms (GCM) 10K type strain sequencing project: providing services to taxonomists for standard genome sequencing and annotation.</title>
        <authorList>
            <consortium name="The Broad Institute Genomics Platform"/>
            <consortium name="The Broad Institute Genome Sequencing Center for Infectious Disease"/>
            <person name="Wu L."/>
            <person name="Ma J."/>
        </authorList>
    </citation>
    <scope>NUCLEOTIDE SEQUENCE [LARGE SCALE GENOMIC DNA]</scope>
    <source>
        <strain evidence="3 4">JCM 13850</strain>
    </source>
</reference>
<evidence type="ECO:0000256" key="1">
    <source>
        <dbReference type="SAM" id="MobiDB-lite"/>
    </source>
</evidence>
<accession>A0ABN3AI66</accession>
<feature type="transmembrane region" description="Helical" evidence="2">
    <location>
        <begin position="20"/>
        <end position="41"/>
    </location>
</feature>
<feature type="compositionally biased region" description="Basic and acidic residues" evidence="1">
    <location>
        <begin position="182"/>
        <end position="196"/>
    </location>
</feature>
<evidence type="ECO:0000313" key="3">
    <source>
        <dbReference type="EMBL" id="GAA2169929.1"/>
    </source>
</evidence>
<evidence type="ECO:0000313" key="4">
    <source>
        <dbReference type="Proteomes" id="UP001501020"/>
    </source>
</evidence>
<feature type="region of interest" description="Disordered" evidence="1">
    <location>
        <begin position="173"/>
        <end position="287"/>
    </location>
</feature>
<comment type="caution">
    <text evidence="3">The sequence shown here is derived from an EMBL/GenBank/DDBJ whole genome shotgun (WGS) entry which is preliminary data.</text>
</comment>
<name>A0ABN3AI66_9ACTN</name>
<feature type="compositionally biased region" description="Low complexity" evidence="1">
    <location>
        <begin position="275"/>
        <end position="286"/>
    </location>
</feature>